<proteinExistence type="inferred from homology"/>
<evidence type="ECO:0000256" key="2">
    <source>
        <dbReference type="ARBA" id="ARBA00022840"/>
    </source>
</evidence>
<reference evidence="7" key="1">
    <citation type="submission" date="2018-05" db="EMBL/GenBank/DDBJ databases">
        <authorList>
            <person name="Lanie J.A."/>
            <person name="Ng W.-L."/>
            <person name="Kazmierczak K.M."/>
            <person name="Andrzejewski T.M."/>
            <person name="Davidsen T.M."/>
            <person name="Wayne K.J."/>
            <person name="Tettelin H."/>
            <person name="Glass J.I."/>
            <person name="Rusch D."/>
            <person name="Podicherti R."/>
            <person name="Tsui H.-C.T."/>
            <person name="Winkler M.E."/>
        </authorList>
    </citation>
    <scope>NUCLEOTIDE SEQUENCE</scope>
    <source>
        <strain evidence="7">ZC4RG45</strain>
    </source>
</reference>
<dbReference type="CDD" id="cd19507">
    <property type="entry name" value="RecA-like_Ycf46-like"/>
    <property type="match status" value="1"/>
</dbReference>
<dbReference type="AlphaFoldDB" id="A0A2W4JE47"/>
<dbReference type="Gene3D" id="1.10.8.60">
    <property type="match status" value="1"/>
</dbReference>
<gene>
    <name evidence="7" type="ORF">DIU77_16315</name>
</gene>
<evidence type="ECO:0000256" key="3">
    <source>
        <dbReference type="ARBA" id="ARBA00038088"/>
    </source>
</evidence>
<dbReference type="Gene3D" id="3.40.50.300">
    <property type="entry name" value="P-loop containing nucleotide triphosphate hydrolases"/>
    <property type="match status" value="1"/>
</dbReference>
<protein>
    <recommendedName>
        <fullName evidence="4">Uncharacterized AAA domain-containing protein ycf46</fullName>
    </recommendedName>
</protein>
<evidence type="ECO:0000256" key="1">
    <source>
        <dbReference type="ARBA" id="ARBA00022741"/>
    </source>
</evidence>
<keyword evidence="1" id="KW-0547">Nucleotide-binding</keyword>
<dbReference type="InterPro" id="IPR052381">
    <property type="entry name" value="AAA_domain_protein"/>
</dbReference>
<dbReference type="GO" id="GO:0005524">
    <property type="term" value="F:ATP binding"/>
    <property type="evidence" value="ECO:0007669"/>
    <property type="project" value="UniProtKB-KW"/>
</dbReference>
<dbReference type="PANTHER" id="PTHR42960:SF1">
    <property type="entry name" value="YCF46 PROTEIN"/>
    <property type="match status" value="1"/>
</dbReference>
<dbReference type="SMART" id="SM00382">
    <property type="entry name" value="AAA"/>
    <property type="match status" value="1"/>
</dbReference>
<feature type="domain" description="AAA+ ATPase" evidence="6">
    <location>
        <begin position="276"/>
        <end position="409"/>
    </location>
</feature>
<dbReference type="EMBL" id="QGUI01000730">
    <property type="protein sequence ID" value="PZM91977.1"/>
    <property type="molecule type" value="Genomic_DNA"/>
</dbReference>
<dbReference type="InterPro" id="IPR003593">
    <property type="entry name" value="AAA+_ATPase"/>
</dbReference>
<keyword evidence="2" id="KW-0067">ATP-binding</keyword>
<dbReference type="InterPro" id="IPR003959">
    <property type="entry name" value="ATPase_AAA_core"/>
</dbReference>
<comment type="similarity">
    <text evidence="3">Belongs to the AAA ATPase family. Highly divergent.</text>
</comment>
<evidence type="ECO:0000256" key="4">
    <source>
        <dbReference type="ARBA" id="ARBA00040480"/>
    </source>
</evidence>
<accession>A0A2W4JE47</accession>
<dbReference type="SUPFAM" id="SSF52540">
    <property type="entry name" value="P-loop containing nucleoside triphosphate hydrolases"/>
    <property type="match status" value="2"/>
</dbReference>
<evidence type="ECO:0000313" key="7">
    <source>
        <dbReference type="EMBL" id="PZM91977.1"/>
    </source>
</evidence>
<evidence type="ECO:0000259" key="6">
    <source>
        <dbReference type="SMART" id="SM00382"/>
    </source>
</evidence>
<evidence type="ECO:0000256" key="5">
    <source>
        <dbReference type="SAM" id="MobiDB-lite"/>
    </source>
</evidence>
<sequence length="548" mass="59432">MTRPFREAFSQLLKARFPVLYIESYEEQRVIAEVSAVARDAALVRTPRAVWTWSVTEGLVQPDGAHRSGTTDPEDALNAVLRIDEPSVIIFRDLHAAHGGGDRPGDARVVRLLRDIAVAFKSGPIPRALVLVSPVLRLPVELEKDVTIVDFALPTEQEIRMVLDAMIAANAANGRIRIELDEAGKERFAKAAVGLTLQEAENAFARAMVNDGTLDLDDIAEVHEEKRQTVRKSGALEFVDVNVDMGDVGGLENLKRWLAKRNGSWLAEAAAWGLPAPHGVLITGVPGCGKSLTAKAVAATWGLPLLRLDIGRVFAGLVGSSEQNMRNAIRIAEATSPCVLWVDEIEKGFAAGPGDSGTSARVFGTFLTWMQEKTAPVFVIATANNIEHLPPELLRKGRFDEIFFVDLPTRAERASIWRVHLTKRLTSPAVRGEITVDDALLRELSQLTEGYSGAEIEQAVIGGLFDAFSERRPLRKDDLIRAVVNMVPLSTTQAERIGALRGWAEVRAVAATAAEDWDLERGPAASGGQVGGTAEPPYRGSGGRAVEF</sequence>
<dbReference type="InterPro" id="IPR027417">
    <property type="entry name" value="P-loop_NTPase"/>
</dbReference>
<dbReference type="PANTHER" id="PTHR42960">
    <property type="entry name" value="YCF46 PROTEIN"/>
    <property type="match status" value="1"/>
</dbReference>
<feature type="region of interest" description="Disordered" evidence="5">
    <location>
        <begin position="521"/>
        <end position="548"/>
    </location>
</feature>
<comment type="caution">
    <text evidence="7">The sequence shown here is derived from an EMBL/GenBank/DDBJ whole genome shotgun (WGS) entry which is preliminary data.</text>
</comment>
<dbReference type="GO" id="GO:0016887">
    <property type="term" value="F:ATP hydrolysis activity"/>
    <property type="evidence" value="ECO:0007669"/>
    <property type="project" value="InterPro"/>
</dbReference>
<name>A0A2W4JE47_9PSEU</name>
<dbReference type="Pfam" id="PF00004">
    <property type="entry name" value="AAA"/>
    <property type="match status" value="1"/>
</dbReference>
<organism evidence="7">
    <name type="scientific">Thermocrispum agreste</name>
    <dbReference type="NCBI Taxonomy" id="37925"/>
    <lineage>
        <taxon>Bacteria</taxon>
        <taxon>Bacillati</taxon>
        <taxon>Actinomycetota</taxon>
        <taxon>Actinomycetes</taxon>
        <taxon>Pseudonocardiales</taxon>
        <taxon>Pseudonocardiaceae</taxon>
        <taxon>Thermocrispum</taxon>
    </lineage>
</organism>